<comment type="caution">
    <text evidence="1">The sequence shown here is derived from an EMBL/GenBank/DDBJ whole genome shotgun (WGS) entry which is preliminary data.</text>
</comment>
<gene>
    <name evidence="1" type="ORF">AZO1586I_566</name>
</gene>
<proteinExistence type="predicted"/>
<dbReference type="EMBL" id="CAHJWF010000151">
    <property type="protein sequence ID" value="CAB5499875.1"/>
    <property type="molecule type" value="Genomic_DNA"/>
</dbReference>
<accession>A0ABM8M693</accession>
<sequence>WGKKNGGKVKLYFTLERKAAVQSIVPLHSYL</sequence>
<protein>
    <submittedName>
        <fullName evidence="1">Uncharacterized protein</fullName>
    </submittedName>
</protein>
<evidence type="ECO:0000313" key="2">
    <source>
        <dbReference type="Proteomes" id="UP000626656"/>
    </source>
</evidence>
<organism evidence="1 2">
    <name type="scientific">Bathymodiolus thermophilus thioautotrophic gill symbiont</name>
    <dbReference type="NCBI Taxonomy" id="2360"/>
    <lineage>
        <taxon>Bacteria</taxon>
        <taxon>Pseudomonadati</taxon>
        <taxon>Pseudomonadota</taxon>
        <taxon>Gammaproteobacteria</taxon>
        <taxon>sulfur-oxidizing symbionts</taxon>
    </lineage>
</organism>
<evidence type="ECO:0000313" key="1">
    <source>
        <dbReference type="EMBL" id="CAB5499875.1"/>
    </source>
</evidence>
<feature type="non-terminal residue" evidence="1">
    <location>
        <position position="1"/>
    </location>
</feature>
<keyword evidence="2" id="KW-1185">Reference proteome</keyword>
<name>A0ABM8M693_9GAMM</name>
<reference evidence="1 2" key="1">
    <citation type="submission" date="2020-05" db="EMBL/GenBank/DDBJ databases">
        <authorList>
            <person name="Petersen J."/>
            <person name="Sayavedra L."/>
        </authorList>
    </citation>
    <scope>NUCLEOTIDE SEQUENCE [LARGE SCALE GENOMIC DNA]</scope>
    <source>
        <strain evidence="1">B azoricus SOX ET2 1586I</strain>
    </source>
</reference>
<dbReference type="Proteomes" id="UP000626656">
    <property type="component" value="Unassembled WGS sequence"/>
</dbReference>